<protein>
    <recommendedName>
        <fullName evidence="5">Glycoside hydrolase family 16 protein</fullName>
    </recommendedName>
</protein>
<feature type="signal peptide" evidence="2">
    <location>
        <begin position="1"/>
        <end position="19"/>
    </location>
</feature>
<evidence type="ECO:0008006" key="5">
    <source>
        <dbReference type="Google" id="ProtNLM"/>
    </source>
</evidence>
<dbReference type="Proteomes" id="UP000054248">
    <property type="component" value="Unassembled WGS sequence"/>
</dbReference>
<evidence type="ECO:0000313" key="4">
    <source>
        <dbReference type="Proteomes" id="UP000054248"/>
    </source>
</evidence>
<reference evidence="4" key="2">
    <citation type="submission" date="2015-01" db="EMBL/GenBank/DDBJ databases">
        <title>Evolutionary Origins and Diversification of the Mycorrhizal Mutualists.</title>
        <authorList>
            <consortium name="DOE Joint Genome Institute"/>
            <consortium name="Mycorrhizal Genomics Consortium"/>
            <person name="Kohler A."/>
            <person name="Kuo A."/>
            <person name="Nagy L.G."/>
            <person name="Floudas D."/>
            <person name="Copeland A."/>
            <person name="Barry K.W."/>
            <person name="Cichocki N."/>
            <person name="Veneault-Fourrey C."/>
            <person name="LaButti K."/>
            <person name="Lindquist E.A."/>
            <person name="Lipzen A."/>
            <person name="Lundell T."/>
            <person name="Morin E."/>
            <person name="Murat C."/>
            <person name="Riley R."/>
            <person name="Ohm R."/>
            <person name="Sun H."/>
            <person name="Tunlid A."/>
            <person name="Henrissat B."/>
            <person name="Grigoriev I.V."/>
            <person name="Hibbett D.S."/>
            <person name="Martin F."/>
        </authorList>
    </citation>
    <scope>NUCLEOTIDE SEQUENCE [LARGE SCALE GENOMIC DNA]</scope>
    <source>
        <strain evidence="4">MUT 4182</strain>
    </source>
</reference>
<feature type="chain" id="PRO_5002180679" description="Glycoside hydrolase family 16 protein" evidence="2">
    <location>
        <begin position="20"/>
        <end position="284"/>
    </location>
</feature>
<reference evidence="3 4" key="1">
    <citation type="submission" date="2014-04" db="EMBL/GenBank/DDBJ databases">
        <authorList>
            <consortium name="DOE Joint Genome Institute"/>
            <person name="Kuo A."/>
            <person name="Girlanda M."/>
            <person name="Perotto S."/>
            <person name="Kohler A."/>
            <person name="Nagy L.G."/>
            <person name="Floudas D."/>
            <person name="Copeland A."/>
            <person name="Barry K.W."/>
            <person name="Cichocki N."/>
            <person name="Veneault-Fourrey C."/>
            <person name="LaButti K."/>
            <person name="Lindquist E.A."/>
            <person name="Lipzen A."/>
            <person name="Lundell T."/>
            <person name="Morin E."/>
            <person name="Murat C."/>
            <person name="Sun H."/>
            <person name="Tunlid A."/>
            <person name="Henrissat B."/>
            <person name="Grigoriev I.V."/>
            <person name="Hibbett D.S."/>
            <person name="Martin F."/>
            <person name="Nordberg H.P."/>
            <person name="Cantor M.N."/>
            <person name="Hua S.X."/>
        </authorList>
    </citation>
    <scope>NUCLEOTIDE SEQUENCE [LARGE SCALE GENOMIC DNA]</scope>
    <source>
        <strain evidence="3 4">MUT 4182</strain>
    </source>
</reference>
<organism evidence="3 4">
    <name type="scientific">Tulasnella calospora MUT 4182</name>
    <dbReference type="NCBI Taxonomy" id="1051891"/>
    <lineage>
        <taxon>Eukaryota</taxon>
        <taxon>Fungi</taxon>
        <taxon>Dikarya</taxon>
        <taxon>Basidiomycota</taxon>
        <taxon>Agaricomycotina</taxon>
        <taxon>Agaricomycetes</taxon>
        <taxon>Cantharellales</taxon>
        <taxon>Tulasnellaceae</taxon>
        <taxon>Tulasnella</taxon>
    </lineage>
</organism>
<evidence type="ECO:0000256" key="2">
    <source>
        <dbReference type="SAM" id="SignalP"/>
    </source>
</evidence>
<proteinExistence type="predicted"/>
<evidence type="ECO:0000313" key="3">
    <source>
        <dbReference type="EMBL" id="KIO21384.1"/>
    </source>
</evidence>
<feature type="region of interest" description="Disordered" evidence="1">
    <location>
        <begin position="182"/>
        <end position="202"/>
    </location>
</feature>
<gene>
    <name evidence="3" type="ORF">M407DRAFT_245478</name>
</gene>
<dbReference type="EMBL" id="KN823139">
    <property type="protein sequence ID" value="KIO21384.1"/>
    <property type="molecule type" value="Genomic_DNA"/>
</dbReference>
<keyword evidence="2" id="KW-0732">Signal</keyword>
<accession>A0A0C3QAY2</accession>
<dbReference type="STRING" id="1051891.A0A0C3QAY2"/>
<sequence>MRLTFSSLFIFAIAALVSADGVSFNPPSDTLKPIPITSTTNSVRPIVGRMTNARRLAMGLLPLKPKASRHGTRAASAPRSNPSMSPPVPTGCNILVKSATETFGYIKPQWNGFGEYGVFQADQAGALEVTFNASPDVASAELDFTVINTPSTTYPYFGAISGFASQSNDFGPGSYNYAYLGGTTQTPSGSPPSDTGDNSFTAATGIPETIESAIWTYDPTTQAITAQWINTDGSSPATHIIYANDTNQALTITGDVATLQATFGAPYPEVTFTCVPPVSSQTPA</sequence>
<dbReference type="HOGENOM" id="CLU_066064_0_1_1"/>
<keyword evidence="4" id="KW-1185">Reference proteome</keyword>
<evidence type="ECO:0000256" key="1">
    <source>
        <dbReference type="SAM" id="MobiDB-lite"/>
    </source>
</evidence>
<dbReference type="AlphaFoldDB" id="A0A0C3QAY2"/>
<dbReference type="OrthoDB" id="4584900at2759"/>
<feature type="region of interest" description="Disordered" evidence="1">
    <location>
        <begin position="66"/>
        <end position="88"/>
    </location>
</feature>
<name>A0A0C3QAY2_9AGAM</name>